<dbReference type="EMBL" id="NWTK01000009">
    <property type="protein sequence ID" value="PKR53455.1"/>
    <property type="molecule type" value="Genomic_DNA"/>
</dbReference>
<name>A0A2N3KSD1_9PROT</name>
<dbReference type="EC" id="2.5.1.18" evidence="1"/>
<dbReference type="SFLD" id="SFLDG00358">
    <property type="entry name" value="Main_(cytGST)"/>
    <property type="match status" value="1"/>
</dbReference>
<evidence type="ECO:0000313" key="9">
    <source>
        <dbReference type="Proteomes" id="UP000233597"/>
    </source>
</evidence>
<dbReference type="InterPro" id="IPR040079">
    <property type="entry name" value="Glutathione_S-Trfase"/>
</dbReference>
<evidence type="ECO:0000313" key="8">
    <source>
        <dbReference type="Proteomes" id="UP000233458"/>
    </source>
</evidence>
<dbReference type="Pfam" id="PF13409">
    <property type="entry name" value="GST_N_2"/>
    <property type="match status" value="1"/>
</dbReference>
<dbReference type="EMBL" id="CP024199">
    <property type="protein sequence ID" value="AUG52618.1"/>
    <property type="molecule type" value="Genomic_DNA"/>
</dbReference>
<dbReference type="SUPFAM" id="SSF47616">
    <property type="entry name" value="GST C-terminal domain-like"/>
    <property type="match status" value="1"/>
</dbReference>
<reference evidence="6 8" key="2">
    <citation type="submission" date="2017-10" db="EMBL/GenBank/DDBJ databases">
        <title>Biodiversity and function of Thalassospira species in the particle-attached aromatic-hydrocarbon-degrading consortia from the surface seawater of the China South Sea.</title>
        <authorList>
            <person name="Dong C."/>
            <person name="Liu R."/>
            <person name="Shao Z."/>
        </authorList>
    </citation>
    <scope>NUCLEOTIDE SEQUENCE [LARGE SCALE GENOMIC DNA]</scope>
    <source>
        <strain evidence="6 8">CSC3H3</strain>
    </source>
</reference>
<dbReference type="Proteomes" id="UP000233597">
    <property type="component" value="Unassembled WGS sequence"/>
</dbReference>
<dbReference type="InterPro" id="IPR004045">
    <property type="entry name" value="Glutathione_S-Trfase_N"/>
</dbReference>
<reference evidence="7 9" key="1">
    <citation type="submission" date="2017-09" db="EMBL/GenBank/DDBJ databases">
        <title>Biodiversity and function of Thalassospira species in the particle-attached aromatic-hydrocarbon-degrading consortia from the surface seawater of the South China Sea.</title>
        <authorList>
            <person name="Dong C."/>
            <person name="Liu R."/>
            <person name="Shao Z."/>
        </authorList>
    </citation>
    <scope>NUCLEOTIDE SEQUENCE [LARGE SCALE GENOMIC DNA]</scope>
    <source>
        <strain evidence="7 9">CSC1P2</strain>
    </source>
</reference>
<evidence type="ECO:0000313" key="7">
    <source>
        <dbReference type="EMBL" id="PKR53455.1"/>
    </source>
</evidence>
<dbReference type="GO" id="GO:0005737">
    <property type="term" value="C:cytoplasm"/>
    <property type="evidence" value="ECO:0007669"/>
    <property type="project" value="TreeGrafter"/>
</dbReference>
<dbReference type="InterPro" id="IPR050983">
    <property type="entry name" value="GST_Omega/HSP26"/>
</dbReference>
<dbReference type="OrthoDB" id="9813092at2"/>
<dbReference type="Gene3D" id="1.20.1050.10">
    <property type="match status" value="1"/>
</dbReference>
<dbReference type="InterPro" id="IPR036249">
    <property type="entry name" value="Thioredoxin-like_sf"/>
</dbReference>
<dbReference type="SUPFAM" id="SSF52833">
    <property type="entry name" value="Thioredoxin-like"/>
    <property type="match status" value="1"/>
</dbReference>
<protein>
    <recommendedName>
        <fullName evidence="1">glutathione transferase</fullName>
        <ecNumber evidence="1">2.5.1.18</ecNumber>
    </recommendedName>
</protein>
<gene>
    <name evidence="7" type="ORF">COO20_14270</name>
    <name evidence="6" type="ORF">CSC3H3_07715</name>
</gene>
<evidence type="ECO:0000256" key="1">
    <source>
        <dbReference type="ARBA" id="ARBA00012452"/>
    </source>
</evidence>
<evidence type="ECO:0000259" key="4">
    <source>
        <dbReference type="PROSITE" id="PS50404"/>
    </source>
</evidence>
<keyword evidence="8" id="KW-1185">Reference proteome</keyword>
<dbReference type="AlphaFoldDB" id="A0A2N3KSD1"/>
<dbReference type="Proteomes" id="UP000233458">
    <property type="component" value="Chromosome"/>
</dbReference>
<evidence type="ECO:0000313" key="6">
    <source>
        <dbReference type="EMBL" id="AUG52618.1"/>
    </source>
</evidence>
<sequence length="230" mass="25942">MTAASKPELISFDLCPFVQRSVITLLEKNVEFDLTYIDLANKPDWFLAISPLGKVPVLREKGEVLFESAVINEYLDETNPPSLHPADPLKKAKNRAWIEVGGNQLMNSFRMMMSQTEEEYNSHREALIKGFKLVEDQIEGPFFNGETFSLIDAAWAPIFTRLLIVEEALGEDYLPGYPKIRAWAETLVARDSVINSVIDGFRDKFLTYLQNKTYNGDTPAYLAGRLAGSV</sequence>
<dbReference type="InterPro" id="IPR045073">
    <property type="entry name" value="Omega/Tau-like"/>
</dbReference>
<dbReference type="KEGG" id="thac:CSC3H3_07715"/>
<dbReference type="PROSITE" id="PS50405">
    <property type="entry name" value="GST_CTER"/>
    <property type="match status" value="1"/>
</dbReference>
<feature type="domain" description="GST N-terminal" evidence="4">
    <location>
        <begin position="5"/>
        <end position="83"/>
    </location>
</feature>
<accession>A0A2N3KSD1</accession>
<feature type="domain" description="GST C-terminal" evidence="5">
    <location>
        <begin position="87"/>
        <end position="215"/>
    </location>
</feature>
<evidence type="ECO:0000259" key="5">
    <source>
        <dbReference type="PROSITE" id="PS50405"/>
    </source>
</evidence>
<comment type="catalytic activity">
    <reaction evidence="3">
        <text>RX + glutathione = an S-substituted glutathione + a halide anion + H(+)</text>
        <dbReference type="Rhea" id="RHEA:16437"/>
        <dbReference type="ChEBI" id="CHEBI:15378"/>
        <dbReference type="ChEBI" id="CHEBI:16042"/>
        <dbReference type="ChEBI" id="CHEBI:17792"/>
        <dbReference type="ChEBI" id="CHEBI:57925"/>
        <dbReference type="ChEBI" id="CHEBI:90779"/>
        <dbReference type="EC" id="2.5.1.18"/>
    </reaction>
</comment>
<dbReference type="PANTHER" id="PTHR43968">
    <property type="match status" value="1"/>
</dbReference>
<dbReference type="Gene3D" id="3.40.30.10">
    <property type="entry name" value="Glutaredoxin"/>
    <property type="match status" value="1"/>
</dbReference>
<dbReference type="SFLD" id="SFLDG01152">
    <property type="entry name" value="Main.3:_Omega-_and_Tau-like"/>
    <property type="match status" value="1"/>
</dbReference>
<dbReference type="InterPro" id="IPR036282">
    <property type="entry name" value="Glutathione-S-Trfase_C_sf"/>
</dbReference>
<dbReference type="PANTHER" id="PTHR43968:SF6">
    <property type="entry name" value="GLUTATHIONE S-TRANSFERASE OMEGA"/>
    <property type="match status" value="1"/>
</dbReference>
<dbReference type="Pfam" id="PF13410">
    <property type="entry name" value="GST_C_2"/>
    <property type="match status" value="1"/>
</dbReference>
<evidence type="ECO:0000256" key="2">
    <source>
        <dbReference type="ARBA" id="ARBA00022679"/>
    </source>
</evidence>
<keyword evidence="2 7" id="KW-0808">Transferase</keyword>
<organism evidence="7 9">
    <name type="scientific">Thalassospira marina</name>
    <dbReference type="NCBI Taxonomy" id="2048283"/>
    <lineage>
        <taxon>Bacteria</taxon>
        <taxon>Pseudomonadati</taxon>
        <taxon>Pseudomonadota</taxon>
        <taxon>Alphaproteobacteria</taxon>
        <taxon>Rhodospirillales</taxon>
        <taxon>Thalassospiraceae</taxon>
        <taxon>Thalassospira</taxon>
    </lineage>
</organism>
<dbReference type="RefSeq" id="WP_101268064.1">
    <property type="nucleotide sequence ID" value="NZ_CP024199.1"/>
</dbReference>
<dbReference type="SFLD" id="SFLDS00019">
    <property type="entry name" value="Glutathione_Transferase_(cytos"/>
    <property type="match status" value="1"/>
</dbReference>
<evidence type="ECO:0000256" key="3">
    <source>
        <dbReference type="ARBA" id="ARBA00047960"/>
    </source>
</evidence>
<dbReference type="InterPro" id="IPR010987">
    <property type="entry name" value="Glutathione-S-Trfase_C-like"/>
</dbReference>
<dbReference type="PROSITE" id="PS50404">
    <property type="entry name" value="GST_NTER"/>
    <property type="match status" value="1"/>
</dbReference>
<proteinExistence type="predicted"/>
<dbReference type="GO" id="GO:0004364">
    <property type="term" value="F:glutathione transferase activity"/>
    <property type="evidence" value="ECO:0007669"/>
    <property type="project" value="UniProtKB-EC"/>
</dbReference>